<evidence type="ECO:0000313" key="2">
    <source>
        <dbReference type="Proteomes" id="UP000535415"/>
    </source>
</evidence>
<accession>A0A7W9BID3</accession>
<sequence length="94" mass="10727">MDKYVQTARQLAALYTMSFGGKNTGRYRVASKQIRELLGTRRLYPDDITALTRCLLEEGYVLVDMDSFFVVLSANAFVNYRRVNADALKNLPIE</sequence>
<organism evidence="1 2">
    <name type="scientific">Yoonia ponticola</name>
    <dbReference type="NCBI Taxonomy" id="1524255"/>
    <lineage>
        <taxon>Bacteria</taxon>
        <taxon>Pseudomonadati</taxon>
        <taxon>Pseudomonadota</taxon>
        <taxon>Alphaproteobacteria</taxon>
        <taxon>Rhodobacterales</taxon>
        <taxon>Paracoccaceae</taxon>
        <taxon>Yoonia</taxon>
    </lineage>
</organism>
<comment type="caution">
    <text evidence="1">The sequence shown here is derived from an EMBL/GenBank/DDBJ whole genome shotgun (WGS) entry which is preliminary data.</text>
</comment>
<dbReference type="AlphaFoldDB" id="A0A7W9BID3"/>
<evidence type="ECO:0000313" key="1">
    <source>
        <dbReference type="EMBL" id="MBB5720827.1"/>
    </source>
</evidence>
<name>A0A7W9BID3_9RHOB</name>
<protein>
    <submittedName>
        <fullName evidence="1">Uncharacterized protein</fullName>
    </submittedName>
</protein>
<reference evidence="1 2" key="1">
    <citation type="submission" date="2020-08" db="EMBL/GenBank/DDBJ databases">
        <title>Genomic Encyclopedia of Type Strains, Phase IV (KMG-IV): sequencing the most valuable type-strain genomes for metagenomic binning, comparative biology and taxonomic classification.</title>
        <authorList>
            <person name="Goeker M."/>
        </authorList>
    </citation>
    <scope>NUCLEOTIDE SEQUENCE [LARGE SCALE GENOMIC DNA]</scope>
    <source>
        <strain evidence="1 2">DSM 101064</strain>
    </source>
</reference>
<keyword evidence="2" id="KW-1185">Reference proteome</keyword>
<dbReference type="Proteomes" id="UP000535415">
    <property type="component" value="Unassembled WGS sequence"/>
</dbReference>
<dbReference type="EMBL" id="JACIJM010000001">
    <property type="protein sequence ID" value="MBB5720827.1"/>
    <property type="molecule type" value="Genomic_DNA"/>
</dbReference>
<proteinExistence type="predicted"/>
<dbReference type="RefSeq" id="WP_183524820.1">
    <property type="nucleotide sequence ID" value="NZ_JACIJM010000001.1"/>
</dbReference>
<gene>
    <name evidence="1" type="ORF">FHS72_000431</name>
</gene>